<accession>A0A9W8DPT1</accession>
<name>A0A9W8DPT1_9FUNG</name>
<dbReference type="NCBIfam" id="NF003520">
    <property type="entry name" value="PRK05183.1"/>
    <property type="match status" value="1"/>
</dbReference>
<dbReference type="Gene3D" id="3.90.640.10">
    <property type="entry name" value="Actin, Chain A, domain 4"/>
    <property type="match status" value="1"/>
</dbReference>
<dbReference type="EMBL" id="JANBPT010000767">
    <property type="protein sequence ID" value="KAJ1913213.1"/>
    <property type="molecule type" value="Genomic_DNA"/>
</dbReference>
<dbReference type="Gene3D" id="1.20.1270.10">
    <property type="match status" value="1"/>
</dbReference>
<dbReference type="SUPFAM" id="SSF100920">
    <property type="entry name" value="Heat shock protein 70kD (HSP70), peptide-binding domain"/>
    <property type="match status" value="1"/>
</dbReference>
<dbReference type="GO" id="GO:0051082">
    <property type="term" value="F:unfolded protein binding"/>
    <property type="evidence" value="ECO:0007669"/>
    <property type="project" value="InterPro"/>
</dbReference>
<feature type="coiled-coil region" evidence="6">
    <location>
        <begin position="538"/>
        <end position="592"/>
    </location>
</feature>
<feature type="compositionally biased region" description="Low complexity" evidence="7">
    <location>
        <begin position="643"/>
        <end position="660"/>
    </location>
</feature>
<dbReference type="FunFam" id="3.90.640.10:FF:000003">
    <property type="entry name" value="Molecular chaperone DnaK"/>
    <property type="match status" value="1"/>
</dbReference>
<dbReference type="FunFam" id="3.30.30.30:FF:000003">
    <property type="entry name" value="Heat shock protein 9"/>
    <property type="match status" value="1"/>
</dbReference>
<dbReference type="PRINTS" id="PR00301">
    <property type="entry name" value="HEATSHOCK70"/>
</dbReference>
<comment type="similarity">
    <text evidence="5">Belongs to the heat shock protein 70 family.</text>
</comment>
<dbReference type="CDD" id="cd11733">
    <property type="entry name" value="ASKHA_NBD_HSP70_HSPA9"/>
    <property type="match status" value="1"/>
</dbReference>
<evidence type="ECO:0000313" key="9">
    <source>
        <dbReference type="EMBL" id="KAJ1913213.1"/>
    </source>
</evidence>
<dbReference type="HAMAP" id="MF_00332">
    <property type="entry name" value="DnaK"/>
    <property type="match status" value="1"/>
</dbReference>
<dbReference type="OrthoDB" id="2401965at2759"/>
<feature type="compositionally biased region" description="Basic and acidic residues" evidence="7">
    <location>
        <begin position="661"/>
        <end position="674"/>
    </location>
</feature>
<feature type="region of interest" description="Disordered" evidence="7">
    <location>
        <begin position="643"/>
        <end position="674"/>
    </location>
</feature>
<dbReference type="PANTHER" id="PTHR19375">
    <property type="entry name" value="HEAT SHOCK PROTEIN 70KDA"/>
    <property type="match status" value="1"/>
</dbReference>
<protein>
    <recommendedName>
        <fullName evidence="4">Iron-sulfur cluster biogenesis chaperone, mitochondrial</fullName>
    </recommendedName>
</protein>
<reference evidence="9" key="1">
    <citation type="submission" date="2022-07" db="EMBL/GenBank/DDBJ databases">
        <title>Phylogenomic reconstructions and comparative analyses of Kickxellomycotina fungi.</title>
        <authorList>
            <person name="Reynolds N.K."/>
            <person name="Stajich J.E."/>
            <person name="Barry K."/>
            <person name="Grigoriev I.V."/>
            <person name="Crous P."/>
            <person name="Smith M.E."/>
        </authorList>
    </citation>
    <scope>NUCLEOTIDE SEQUENCE</scope>
    <source>
        <strain evidence="9">RSA 861</strain>
    </source>
</reference>
<comment type="function">
    <text evidence="3">Required for the assembly of iron-sulfur (Fe/S) clusters in mitochondria. Assisted by the DnaJ-like co-chaperone jac1 and the nucleotide exchange factor mge1, it mediates ATP-dependent Fe-S cluster transfer from the scaffold proteins isu1/isu2 to grx5.</text>
</comment>
<comment type="caution">
    <text evidence="9">The sequence shown here is derived from an EMBL/GenBank/DDBJ whole genome shotgun (WGS) entry which is preliminary data.</text>
</comment>
<evidence type="ECO:0000256" key="1">
    <source>
        <dbReference type="ARBA" id="ARBA00022741"/>
    </source>
</evidence>
<dbReference type="InterPro" id="IPR029048">
    <property type="entry name" value="HSP70_C_sf"/>
</dbReference>
<dbReference type="InterPro" id="IPR043129">
    <property type="entry name" value="ATPase_NBD"/>
</dbReference>
<dbReference type="PROSITE" id="PS01036">
    <property type="entry name" value="HSP70_3"/>
    <property type="match status" value="1"/>
</dbReference>
<keyword evidence="1 5" id="KW-0547">Nucleotide-binding</keyword>
<gene>
    <name evidence="9" type="ORF">IWQ60_009299</name>
    <name evidence="8" type="ORF">IWQ60_009725</name>
</gene>
<dbReference type="InterPro" id="IPR029047">
    <property type="entry name" value="HSP70_peptide-bd_sf"/>
</dbReference>
<keyword evidence="2 5" id="KW-0067">ATP-binding</keyword>
<dbReference type="PROSITE" id="PS00329">
    <property type="entry name" value="HSP70_2"/>
    <property type="match status" value="1"/>
</dbReference>
<evidence type="ECO:0000256" key="7">
    <source>
        <dbReference type="SAM" id="MobiDB-lite"/>
    </source>
</evidence>
<keyword evidence="10" id="KW-1185">Reference proteome</keyword>
<proteinExistence type="inferred from homology"/>
<dbReference type="InterPro" id="IPR018181">
    <property type="entry name" value="Heat_shock_70_CS"/>
</dbReference>
<dbReference type="InterPro" id="IPR012725">
    <property type="entry name" value="Chaperone_DnaK"/>
</dbReference>
<dbReference type="AlphaFoldDB" id="A0A9W8DPT1"/>
<dbReference type="Proteomes" id="UP001150569">
    <property type="component" value="Unassembled WGS sequence"/>
</dbReference>
<dbReference type="GO" id="GO:0140662">
    <property type="term" value="F:ATP-dependent protein folding chaperone"/>
    <property type="evidence" value="ECO:0007669"/>
    <property type="project" value="InterPro"/>
</dbReference>
<dbReference type="GO" id="GO:0005524">
    <property type="term" value="F:ATP binding"/>
    <property type="evidence" value="ECO:0007669"/>
    <property type="project" value="UniProtKB-KW"/>
</dbReference>
<dbReference type="PROSITE" id="PS00297">
    <property type="entry name" value="HSP70_1"/>
    <property type="match status" value="1"/>
</dbReference>
<dbReference type="NCBIfam" id="NF001413">
    <property type="entry name" value="PRK00290.1"/>
    <property type="match status" value="1"/>
</dbReference>
<dbReference type="FunFam" id="3.30.420.40:FF:000020">
    <property type="entry name" value="Chaperone protein HscA homolog"/>
    <property type="match status" value="1"/>
</dbReference>
<keyword evidence="6" id="KW-0175">Coiled coil</keyword>
<dbReference type="InterPro" id="IPR013126">
    <property type="entry name" value="Hsp_70_fam"/>
</dbReference>
<evidence type="ECO:0000256" key="4">
    <source>
        <dbReference type="ARBA" id="ARBA00070638"/>
    </source>
</evidence>
<evidence type="ECO:0000256" key="6">
    <source>
        <dbReference type="SAM" id="Coils"/>
    </source>
</evidence>
<evidence type="ECO:0000256" key="3">
    <source>
        <dbReference type="ARBA" id="ARBA00059314"/>
    </source>
</evidence>
<dbReference type="Gene3D" id="2.60.34.10">
    <property type="entry name" value="Substrate Binding Domain Of DNAk, Chain A, domain 1"/>
    <property type="match status" value="1"/>
</dbReference>
<dbReference type="NCBIfam" id="TIGR02350">
    <property type="entry name" value="prok_dnaK"/>
    <property type="match status" value="1"/>
</dbReference>
<evidence type="ECO:0000313" key="10">
    <source>
        <dbReference type="Proteomes" id="UP001150569"/>
    </source>
</evidence>
<dbReference type="FunFam" id="2.60.34.10:FF:000014">
    <property type="entry name" value="Chaperone protein DnaK HSP70"/>
    <property type="match status" value="1"/>
</dbReference>
<evidence type="ECO:0000256" key="5">
    <source>
        <dbReference type="RuleBase" id="RU003322"/>
    </source>
</evidence>
<organism evidence="9 10">
    <name type="scientific">Tieghemiomyces parasiticus</name>
    <dbReference type="NCBI Taxonomy" id="78921"/>
    <lineage>
        <taxon>Eukaryota</taxon>
        <taxon>Fungi</taxon>
        <taxon>Fungi incertae sedis</taxon>
        <taxon>Zoopagomycota</taxon>
        <taxon>Kickxellomycotina</taxon>
        <taxon>Dimargaritomycetes</taxon>
        <taxon>Dimargaritales</taxon>
        <taxon>Dimargaritaceae</taxon>
        <taxon>Tieghemiomyces</taxon>
    </lineage>
</organism>
<dbReference type="SUPFAM" id="SSF53067">
    <property type="entry name" value="Actin-like ATPase domain"/>
    <property type="match status" value="2"/>
</dbReference>
<dbReference type="EMBL" id="JANBPT010000846">
    <property type="protein sequence ID" value="KAJ1912287.1"/>
    <property type="molecule type" value="Genomic_DNA"/>
</dbReference>
<evidence type="ECO:0000256" key="2">
    <source>
        <dbReference type="ARBA" id="ARBA00022840"/>
    </source>
</evidence>
<dbReference type="FunFam" id="3.30.420.40:FF:000004">
    <property type="entry name" value="Molecular chaperone DnaK"/>
    <property type="match status" value="1"/>
</dbReference>
<evidence type="ECO:0000313" key="8">
    <source>
        <dbReference type="EMBL" id="KAJ1912287.1"/>
    </source>
</evidence>
<sequence length="674" mass="72406">MYLRNLLPSATRAASPLRRSLLRTPAVRAMSAKVQGSVIGIDLGTTNSCVSVMEGKTPKVIENAEGGRTTPSVVAFTKDGELLVGLPAKRQAVVNPENTLFATKRLIGRKFSDAEVKTDINQVPYKIVAHSNGDAWVEARGKKYSPSQVGGFVVNKMKETAEAYLGKPVKNAVVTVPAYFNDSQRQATKDAGAIAGLNVLRVINEPTAAALAYGLDKTGDRVVAVYDLGGGTFDISILEIQKGVFEVKSTNGDTHLGGEDFDIALVRHIVEEFKRESGLDLNSDRMAIQRIREAAEKAKIELSSTLQTDINLPYITADASGPKHINLKMSRSKYESLTSSLIDRTVQPCKKALKDAQVQPSDINEVILVGGMSRMPRVIDLVKKTFGRDPTKSVNPDEAVAIGAAVQGGVLAGEVTDILLLDVTPLSLGIETLGGVFTRLINRNTTIPTKKSQVFSTAADGQTAVEIKVFQGERELVRDNKLLGNFQLVGIPPAPKGVPQIEVSFDIDADGIVNVGAKDSATGKDQSITIAASSGLSNDEIESMIQQAEEHADADRARKETIEATNHANSVIADTEKALNDFKDQIDSTEGKTITDLIAELRSTLAKIESGEVQLTSEEIKTKVGDLQQKSLKLFELVYKNRAAANQGNSGSSSDASSSSDAKETEYRDPNKKE</sequence>
<dbReference type="SUPFAM" id="SSF100934">
    <property type="entry name" value="Heat shock protein 70kD (HSP70), C-terminal subdomain"/>
    <property type="match status" value="1"/>
</dbReference>
<dbReference type="Gene3D" id="3.30.420.40">
    <property type="match status" value="2"/>
</dbReference>
<dbReference type="Pfam" id="PF00012">
    <property type="entry name" value="HSP70"/>
    <property type="match status" value="1"/>
</dbReference>